<dbReference type="HOGENOM" id="CLU_217492_0_0_12"/>
<gene>
    <name evidence="1" type="ORF">BHW_0124102</name>
</gene>
<evidence type="ECO:0000313" key="1">
    <source>
        <dbReference type="EMBL" id="AHH14468.1"/>
    </source>
</evidence>
<dbReference type="EMBL" id="CP005687">
    <property type="protein sequence ID" value="AHH14468.1"/>
    <property type="molecule type" value="Genomic_DNA"/>
</dbReference>
<accession>W5T696</accession>
<protein>
    <submittedName>
        <fullName evidence="1">Variable outer membrane protein</fullName>
    </submittedName>
</protein>
<name>W5T696_BORHE</name>
<dbReference type="GO" id="GO:0009279">
    <property type="term" value="C:cell outer membrane"/>
    <property type="evidence" value="ECO:0007669"/>
    <property type="project" value="InterPro"/>
</dbReference>
<organism evidence="1">
    <name type="scientific">Borrelia hermsii MTW</name>
    <dbReference type="NCBI Taxonomy" id="1313291"/>
    <lineage>
        <taxon>Bacteria</taxon>
        <taxon>Pseudomonadati</taxon>
        <taxon>Spirochaetota</taxon>
        <taxon>Spirochaetia</taxon>
        <taxon>Spirochaetales</taxon>
        <taxon>Borreliaceae</taxon>
        <taxon>Borrelia</taxon>
    </lineage>
</organism>
<dbReference type="InterPro" id="IPR036437">
    <property type="entry name" value="OspC-like_sf"/>
</dbReference>
<geneLocation type="plasmid" evidence="1">
    <name>unnamed</name>
</geneLocation>
<proteinExistence type="predicted"/>
<dbReference type="AlphaFoldDB" id="W5T696"/>
<dbReference type="SUPFAM" id="SSF63515">
    <property type="entry name" value="Outer surface protein C (OspC)"/>
    <property type="match status" value="1"/>
</dbReference>
<sequence>MNTAIDGLLKAAEAAVTAAIKELTTSTKSASTAQPN</sequence>
<dbReference type="Gene3D" id="1.20.120.240">
    <property type="entry name" value="Lipoprotein, type 6"/>
    <property type="match status" value="1"/>
</dbReference>
<reference evidence="1" key="1">
    <citation type="submission" date="2013-04" db="EMBL/GenBank/DDBJ databases">
        <title>Comparative Genomics of Relapsing Fever Spirochetes.</title>
        <authorList>
            <person name="Schwan T.G."/>
            <person name="Raffel S.J."/>
            <person name="Porcella S.F."/>
            <person name="Martens C.A."/>
            <person name="Bruno D.P."/>
            <person name="Ricklefs S.M."/>
            <person name="Barbian K.B."/>
        </authorList>
    </citation>
    <scope>NUCLEOTIDE SEQUENCE</scope>
    <source>
        <strain evidence="1">MTW</strain>
        <plasmid evidence="1">unnamed</plasmid>
    </source>
</reference>
<keyword evidence="1" id="KW-0614">Plasmid</keyword>